<feature type="domain" description="ABC transporter" evidence="4">
    <location>
        <begin position="13"/>
        <end position="253"/>
    </location>
</feature>
<feature type="region of interest" description="Disordered" evidence="3">
    <location>
        <begin position="267"/>
        <end position="290"/>
    </location>
</feature>
<dbReference type="PANTHER" id="PTHR43790:SF8">
    <property type="entry name" value="SUGAR ABC TRANSPORTER ATP-BINDING PROTEIN"/>
    <property type="match status" value="1"/>
</dbReference>
<dbReference type="PROSITE" id="PS50893">
    <property type="entry name" value="ABC_TRANSPORTER_2"/>
    <property type="match status" value="1"/>
</dbReference>
<evidence type="ECO:0000256" key="2">
    <source>
        <dbReference type="ARBA" id="ARBA00022840"/>
    </source>
</evidence>
<proteinExistence type="predicted"/>
<sequence>MTVSARAERDPLIRITDLSKFFGSVIALQGVTMTVYPGEVMCLLGDNGAGKSTLIKTLSGVHKPSQGEIEIEGRPVTFNSPKDALDAGIATVHQHLAIQPLMSVTRNFFMGREPTRGWGPFRTFDLAFAETTVREEMQKMGIDVRDPSQAVGTMSGGERQCVAIARAVYFGAKVLILDEPTSALGVKQAAVVLRYIAQAKAKGLAVVFITHNVHHAYPVADAFTILKRGRSYGTFRKSELTREQVLEMMAGGQELDALEAEIKEFTRSDGDGGVAPQTSKTVRREQGVKP</sequence>
<gene>
    <name evidence="5" type="ORF">AVDCRST_MAG86-646</name>
</gene>
<organism evidence="5">
    <name type="scientific">uncultured Truepera sp</name>
    <dbReference type="NCBI Taxonomy" id="543023"/>
    <lineage>
        <taxon>Bacteria</taxon>
        <taxon>Thermotogati</taxon>
        <taxon>Deinococcota</taxon>
        <taxon>Deinococci</taxon>
        <taxon>Trueperales</taxon>
        <taxon>Trueperaceae</taxon>
        <taxon>Truepera</taxon>
        <taxon>environmental samples</taxon>
    </lineage>
</organism>
<accession>A0A6J4UWI2</accession>
<dbReference type="Pfam" id="PF00005">
    <property type="entry name" value="ABC_tran"/>
    <property type="match status" value="1"/>
</dbReference>
<keyword evidence="1" id="KW-0547">Nucleotide-binding</keyword>
<dbReference type="GO" id="GO:0005524">
    <property type="term" value="F:ATP binding"/>
    <property type="evidence" value="ECO:0007669"/>
    <property type="project" value="UniProtKB-KW"/>
</dbReference>
<dbReference type="InterPro" id="IPR050107">
    <property type="entry name" value="ABC_carbohydrate_import_ATPase"/>
</dbReference>
<evidence type="ECO:0000259" key="4">
    <source>
        <dbReference type="PROSITE" id="PS50893"/>
    </source>
</evidence>
<dbReference type="PROSITE" id="PS00211">
    <property type="entry name" value="ABC_TRANSPORTER_1"/>
    <property type="match status" value="1"/>
</dbReference>
<evidence type="ECO:0000256" key="1">
    <source>
        <dbReference type="ARBA" id="ARBA00022741"/>
    </source>
</evidence>
<dbReference type="EMBL" id="CADCWP010000044">
    <property type="protein sequence ID" value="CAA9561246.1"/>
    <property type="molecule type" value="Genomic_DNA"/>
</dbReference>
<name>A0A6J4UWI2_9DEIN</name>
<evidence type="ECO:0000313" key="5">
    <source>
        <dbReference type="EMBL" id="CAA9561246.1"/>
    </source>
</evidence>
<dbReference type="InterPro" id="IPR003593">
    <property type="entry name" value="AAA+_ATPase"/>
</dbReference>
<dbReference type="InterPro" id="IPR003439">
    <property type="entry name" value="ABC_transporter-like_ATP-bd"/>
</dbReference>
<dbReference type="Gene3D" id="3.40.50.300">
    <property type="entry name" value="P-loop containing nucleotide triphosphate hydrolases"/>
    <property type="match status" value="1"/>
</dbReference>
<protein>
    <submittedName>
        <fullName evidence="5">Inositol transport system ATP-binding protein</fullName>
    </submittedName>
</protein>
<dbReference type="InterPro" id="IPR017871">
    <property type="entry name" value="ABC_transporter-like_CS"/>
</dbReference>
<keyword evidence="2 5" id="KW-0067">ATP-binding</keyword>
<evidence type="ECO:0000256" key="3">
    <source>
        <dbReference type="SAM" id="MobiDB-lite"/>
    </source>
</evidence>
<dbReference type="PANTHER" id="PTHR43790">
    <property type="entry name" value="CARBOHYDRATE TRANSPORT ATP-BINDING PROTEIN MG119-RELATED"/>
    <property type="match status" value="1"/>
</dbReference>
<dbReference type="GO" id="GO:0016887">
    <property type="term" value="F:ATP hydrolysis activity"/>
    <property type="evidence" value="ECO:0007669"/>
    <property type="project" value="InterPro"/>
</dbReference>
<dbReference type="InterPro" id="IPR027417">
    <property type="entry name" value="P-loop_NTPase"/>
</dbReference>
<reference evidence="5" key="1">
    <citation type="submission" date="2020-02" db="EMBL/GenBank/DDBJ databases">
        <authorList>
            <person name="Meier V. D."/>
        </authorList>
    </citation>
    <scope>NUCLEOTIDE SEQUENCE</scope>
    <source>
        <strain evidence="5">AVDCRST_MAG86</strain>
    </source>
</reference>
<dbReference type="AlphaFoldDB" id="A0A6J4UWI2"/>
<dbReference type="SMART" id="SM00382">
    <property type="entry name" value="AAA"/>
    <property type="match status" value="1"/>
</dbReference>
<dbReference type="SUPFAM" id="SSF52540">
    <property type="entry name" value="P-loop containing nucleoside triphosphate hydrolases"/>
    <property type="match status" value="1"/>
</dbReference>
<dbReference type="CDD" id="cd03216">
    <property type="entry name" value="ABC_Carb_Monos_I"/>
    <property type="match status" value="1"/>
</dbReference>